<protein>
    <submittedName>
        <fullName evidence="6">Uncharacterized protein</fullName>
    </submittedName>
</protein>
<evidence type="ECO:0000313" key="7">
    <source>
        <dbReference type="Proteomes" id="UP001642464"/>
    </source>
</evidence>
<evidence type="ECO:0000313" key="6">
    <source>
        <dbReference type="EMBL" id="CAK9023456.1"/>
    </source>
</evidence>
<keyword evidence="1" id="KW-0489">Methyltransferase</keyword>
<name>A0ABP0K9H0_9DINO</name>
<dbReference type="SUPFAM" id="SSF53098">
    <property type="entry name" value="Ribonuclease H-like"/>
    <property type="match status" value="1"/>
</dbReference>
<keyword evidence="7" id="KW-1185">Reference proteome</keyword>
<dbReference type="InterPro" id="IPR002156">
    <property type="entry name" value="RNaseH_domain"/>
</dbReference>
<feature type="domain" description="RNase H type-1" evidence="5">
    <location>
        <begin position="2039"/>
        <end position="2193"/>
    </location>
</feature>
<dbReference type="Pfam" id="PF00078">
    <property type="entry name" value="RVT_1"/>
    <property type="match status" value="1"/>
</dbReference>
<gene>
    <name evidence="6" type="ORF">SCF082_LOCUS16219</name>
</gene>
<dbReference type="SUPFAM" id="SSF53335">
    <property type="entry name" value="S-adenosyl-L-methionine-dependent methyltransferases"/>
    <property type="match status" value="1"/>
</dbReference>
<evidence type="ECO:0000259" key="5">
    <source>
        <dbReference type="PROSITE" id="PS50879"/>
    </source>
</evidence>
<dbReference type="Gene3D" id="3.40.50.150">
    <property type="entry name" value="Vaccinia Virus protein VP39"/>
    <property type="match status" value="1"/>
</dbReference>
<sequence length="2299" mass="258739">MSLAAGVLGLESVAAMDINWLAIEHLKLNGHKNPMLGDILQDDSIFRLQCCEPTSGCLWMASFPCQAFSRQGDQLGFGDKRSAPFQGVLKGAWLNQASMLMLECVPEVNQIQLIGDSLRALANALGLRLLTQILALEDSWPCRRTRWWAVMIPIEMMLTTLRPMPKFEFDAIDKIVGHWGQWDDEAERQLELDGLELQVMHDPEMGSDQRVLNTAGICATFLHSYSCALRLALWILAQCLESLNPGCHAPEEILHRYLKQLCVSAYHVLPGAFSSGHMHTHLWGVENGGFTVLIPEGTKVGTLIDASNRWDRTCQQRLLDHNYVVPDYAFVRQAGQKGAYDLIDIPVETQSSSFGLVKVTIETNWGLCQTLVRAGDFIFQAFWQLQMQVVPTGWFDDHDNWWWPDSRIWEDLRLQRVKVIVWDGPAKCNIRPAKATEIVDVGKIQEKVNHIVRQGMPPGAMVLRVEDSLQTTSPSPQIEEKHLAACREAKVIYGLFQGCGHWALYVGVRNGQHLLLHYFDGLPHLLHQEIKEVAKWLKGLGLHHGSRSRGGDCGDDKQPHLGGTYRIGAKSHPARMARAGSSAMMVLHDGHWFVVHLACCDGWLEVDYLDGLPAFGAVVTQIAKWAEQIWPVKGVVIHYGDIDDWHEALVLRGQHREGPRGCGGGGPDTLPTRLASLLVDKGVPEDRSDERALAGIQALGEKAVDQALRAKNPWAELKTLASKPGVRFLWVKHDELMRQVRLRAENKFGISSHGKKKERQRDTRQAQVQLAPSHLTLLDGSFVDESGEAVKQIQFDEVKAHATGIALATVGQILPFLVEGKSLSLEPLAVITTEEVPHEQQGLLPVTQIRFPAEYAGTREPVLIQGSLIQLGDNTVTRRQDGVKPVIEANKTCTFKLVVFRDEWEASNLQWADLCKGPMKALFQNQEALTLCRGAACGGGCLRYHAPVDVECDSLITDLWDRRWAKTDGGGRVTPDKAGLFSVMMRVLDDAEEWIQGVSGQCGIYLEPRQQDGKGPAAEFGVIWLPQQGFKDAEHKKKTMQGAVAIARIGHRWGLRFRDEDMEAAFKELRPREQYSKISLDRIFVMYPLPHGTTRQGLQKSLKEWGWEAKPLQPTRGGAEGAGWQVGSGKAPPSMVLQGGLRRRCKDAIQLEDVRLCKLETSVCEIRAHTQRYDQWFEHTTAIQHELGARVDNLARELQTQREDMKSLDATMQKQGQETKNTFAQLRMDVNESMQKGFNQIEALLSKRPRVANSPSGHPDKEMCGLPQTLSPEECGFASWWRTRRIRLQGSPEDLERVLVARTVIDRIFEDFMQNYRQFESWHLRQQREIGKTKIKQHQHLAFKQIRDKKKDYIDTLSTAATTEIMAVSTDGKQIQLEEELGGTIHDHLSWWIEGINEVRLKRLEGTLYEIEEADCLVLEGQQITCRSHCVQVHTIHKALGEFWQARWSKHADIPHEAWERILAFGKSFLPSGRLRYTPISLTTWDRANAGYGDLSARGPDGYHPRELQKMPKSFREPLLSILEQVEMEGRWPAQLLTGFTACLAKLEGLRRARPLLKFLASIADDTQFGFLPGRESLEISFLLQGLIELMTLTEGQMTGLVTDIQKAFECIPRHPMLELALHIGAPEPILNAWSSFLGNMERRFQVRGEISEAHISNAGVPEGCAMSCFAMGIVDLCYHYYSKHFAPEVVPLTFVDNIGVLAEQANQLLHGTLVLQEFLSLWKLDMDAKKSWTWCTNRADMSKLHTLGYDVRTEAGDQIWAFHGISVCLLGKNHIDSLRTQALKALGHGRAGAAPLMRMLLGNSLLCDPGYYQLQRVLCDFRRMSDKQDEVLHLWTLHWNAYTGIVRAGPFSELLEVLEAIQWHILEPPWVQPHEGYPIDLLAAPQEVLEDLLNSAWVAMVSRQVRRRTDFQGLVCLNRQVLLRASVKLSPLARAQIAALHEGAFMTAKQQSKFDTFQSGNCLLCGQPDDLDHRILHCPALAQAREGHDVALAEWPTLTPSRRDRLLPEQFSHWQEWLLELGPLEPPTFHFQHCSQNLESWVDLFTDGSCKNPTVVEGALATWACVSATHALCLASGPLTGPAQTVDRSEVTALLAALTWADETKTKVTIWMDSAYTATGLWRLLETPDLLPYSSNEDLWTLCQELVKRVGDCIQGQHINSHRTEDDCMNAVDSWTMFWNEAADRAAAAAHTMHSRRKLQLWTALCDHQRAELHRQERLQALHLSIAEARRVLSQQMDEIARDAEGPADHELDQLHLSREGDSSLFDLLPSTWLADSQRSNSFLGFGLWGVRTGSARD</sequence>
<evidence type="ECO:0000256" key="2">
    <source>
        <dbReference type="ARBA" id="ARBA00022679"/>
    </source>
</evidence>
<dbReference type="Pfam" id="PF00145">
    <property type="entry name" value="DNA_methylase"/>
    <property type="match status" value="1"/>
</dbReference>
<comment type="caution">
    <text evidence="6">The sequence shown here is derived from an EMBL/GenBank/DDBJ whole genome shotgun (WGS) entry which is preliminary data.</text>
</comment>
<dbReference type="PROSITE" id="PS50879">
    <property type="entry name" value="RNASE_H_1"/>
    <property type="match status" value="1"/>
</dbReference>
<dbReference type="Gene3D" id="3.30.420.10">
    <property type="entry name" value="Ribonuclease H-like superfamily/Ribonuclease H"/>
    <property type="match status" value="1"/>
</dbReference>
<feature type="domain" description="Reverse transcriptase" evidence="4">
    <location>
        <begin position="1504"/>
        <end position="1768"/>
    </location>
</feature>
<dbReference type="InterPro" id="IPR000477">
    <property type="entry name" value="RT_dom"/>
</dbReference>
<feature type="region of interest" description="Disordered" evidence="3">
    <location>
        <begin position="1112"/>
        <end position="1131"/>
    </location>
</feature>
<proteinExistence type="predicted"/>
<dbReference type="EMBL" id="CAXAMM010010469">
    <property type="protein sequence ID" value="CAK9023456.1"/>
    <property type="molecule type" value="Genomic_DNA"/>
</dbReference>
<reference evidence="6 7" key="1">
    <citation type="submission" date="2024-02" db="EMBL/GenBank/DDBJ databases">
        <authorList>
            <person name="Chen Y."/>
            <person name="Shah S."/>
            <person name="Dougan E. K."/>
            <person name="Thang M."/>
            <person name="Chan C."/>
        </authorList>
    </citation>
    <scope>NUCLEOTIDE SEQUENCE [LARGE SCALE GENOMIC DNA]</scope>
</reference>
<dbReference type="Pfam" id="PF00075">
    <property type="entry name" value="RNase_H"/>
    <property type="match status" value="1"/>
</dbReference>
<dbReference type="InterPro" id="IPR001525">
    <property type="entry name" value="C5_MeTfrase"/>
</dbReference>
<dbReference type="Proteomes" id="UP001642464">
    <property type="component" value="Unassembled WGS sequence"/>
</dbReference>
<dbReference type="InterPro" id="IPR036397">
    <property type="entry name" value="RNaseH_sf"/>
</dbReference>
<dbReference type="InterPro" id="IPR012337">
    <property type="entry name" value="RNaseH-like_sf"/>
</dbReference>
<dbReference type="PROSITE" id="PS50878">
    <property type="entry name" value="RT_POL"/>
    <property type="match status" value="1"/>
</dbReference>
<dbReference type="InterPro" id="IPR029063">
    <property type="entry name" value="SAM-dependent_MTases_sf"/>
</dbReference>
<evidence type="ECO:0000256" key="1">
    <source>
        <dbReference type="ARBA" id="ARBA00022603"/>
    </source>
</evidence>
<evidence type="ECO:0000259" key="4">
    <source>
        <dbReference type="PROSITE" id="PS50878"/>
    </source>
</evidence>
<accession>A0ABP0K9H0</accession>
<keyword evidence="2" id="KW-0808">Transferase</keyword>
<evidence type="ECO:0000256" key="3">
    <source>
        <dbReference type="SAM" id="MobiDB-lite"/>
    </source>
</evidence>
<organism evidence="6 7">
    <name type="scientific">Durusdinium trenchii</name>
    <dbReference type="NCBI Taxonomy" id="1381693"/>
    <lineage>
        <taxon>Eukaryota</taxon>
        <taxon>Sar</taxon>
        <taxon>Alveolata</taxon>
        <taxon>Dinophyceae</taxon>
        <taxon>Suessiales</taxon>
        <taxon>Symbiodiniaceae</taxon>
        <taxon>Durusdinium</taxon>
    </lineage>
</organism>